<name>A0A377FWW5_9BACL</name>
<feature type="transmembrane region" description="Helical" evidence="1">
    <location>
        <begin position="87"/>
        <end position="105"/>
    </location>
</feature>
<dbReference type="AlphaFoldDB" id="A0A377FWW5"/>
<feature type="transmembrane region" description="Helical" evidence="1">
    <location>
        <begin position="12"/>
        <end position="30"/>
    </location>
</feature>
<organism evidence="2 3">
    <name type="scientific">Exiguobacterium aurantiacum</name>
    <dbReference type="NCBI Taxonomy" id="33987"/>
    <lineage>
        <taxon>Bacteria</taxon>
        <taxon>Bacillati</taxon>
        <taxon>Bacillota</taxon>
        <taxon>Bacilli</taxon>
        <taxon>Bacillales</taxon>
        <taxon>Bacillales Family XII. Incertae Sedis</taxon>
        <taxon>Exiguobacterium</taxon>
    </lineage>
</organism>
<evidence type="ECO:0000256" key="1">
    <source>
        <dbReference type="SAM" id="Phobius"/>
    </source>
</evidence>
<feature type="transmembrane region" description="Helical" evidence="1">
    <location>
        <begin position="36"/>
        <end position="53"/>
    </location>
</feature>
<dbReference type="OrthoDB" id="2380563at2"/>
<gene>
    <name evidence="2" type="ORF">NCTC13163_02775</name>
</gene>
<dbReference type="Proteomes" id="UP000254060">
    <property type="component" value="Unassembled WGS sequence"/>
</dbReference>
<feature type="transmembrane region" description="Helical" evidence="1">
    <location>
        <begin position="62"/>
        <end position="81"/>
    </location>
</feature>
<keyword evidence="1" id="KW-0812">Transmembrane</keyword>
<feature type="transmembrane region" description="Helical" evidence="1">
    <location>
        <begin position="141"/>
        <end position="160"/>
    </location>
</feature>
<dbReference type="InterPro" id="IPR025576">
    <property type="entry name" value="YwiC"/>
</dbReference>
<protein>
    <recommendedName>
        <fullName evidence="4">YwiC-like protein</fullName>
    </recommendedName>
</protein>
<feature type="transmembrane region" description="Helical" evidence="1">
    <location>
        <begin position="181"/>
        <end position="199"/>
    </location>
</feature>
<proteinExistence type="predicted"/>
<dbReference type="EMBL" id="UGGP01000001">
    <property type="protein sequence ID" value="STO09342.1"/>
    <property type="molecule type" value="Genomic_DNA"/>
</dbReference>
<keyword evidence="1" id="KW-0472">Membrane</keyword>
<feature type="transmembrane region" description="Helical" evidence="1">
    <location>
        <begin position="219"/>
        <end position="239"/>
    </location>
</feature>
<feature type="transmembrane region" description="Helical" evidence="1">
    <location>
        <begin position="117"/>
        <end position="135"/>
    </location>
</feature>
<dbReference type="Pfam" id="PF14256">
    <property type="entry name" value="YwiC"/>
    <property type="match status" value="1"/>
</dbReference>
<evidence type="ECO:0008006" key="4">
    <source>
        <dbReference type="Google" id="ProtNLM"/>
    </source>
</evidence>
<dbReference type="STRING" id="1397694.GCA_000702585_00200"/>
<sequence>MKWMIPKQHGAWSMLILPFLLGGIVGGWTLVHIPFAIAWLFVYMGTFFLFQYIKQRKKSPELLRTVATYLTIAIVAAIPVFLAEWRLVWFVLAMIPFGLVNAYFAKIKDERNVWNDVSAVTSFCIGGMASYYLGARALDGTIVWMFVLPYLYFLGSIFFVKTMIREKKSLFYRNVSWGYHGLLVTIFIVLGYPMLALAYVPSLMRAVAFYGKKIPIMKIGIVEIANSVFVLVCLSVYLYT</sequence>
<evidence type="ECO:0000313" key="2">
    <source>
        <dbReference type="EMBL" id="STO09342.1"/>
    </source>
</evidence>
<evidence type="ECO:0000313" key="3">
    <source>
        <dbReference type="Proteomes" id="UP000254060"/>
    </source>
</evidence>
<reference evidence="2 3" key="1">
    <citation type="submission" date="2018-06" db="EMBL/GenBank/DDBJ databases">
        <authorList>
            <consortium name="Pathogen Informatics"/>
            <person name="Doyle S."/>
        </authorList>
    </citation>
    <scope>NUCLEOTIDE SEQUENCE [LARGE SCALE GENOMIC DNA]</scope>
    <source>
        <strain evidence="2 3">NCTC13163</strain>
    </source>
</reference>
<keyword evidence="1" id="KW-1133">Transmembrane helix</keyword>
<accession>A0A377FWW5</accession>